<proteinExistence type="predicted"/>
<dbReference type="AlphaFoldDB" id="A0AAV8UGJ2"/>
<evidence type="ECO:0000256" key="4">
    <source>
        <dbReference type="SAM" id="MobiDB-lite"/>
    </source>
</evidence>
<evidence type="ECO:0000256" key="2">
    <source>
        <dbReference type="ARBA" id="ARBA00022801"/>
    </source>
</evidence>
<feature type="compositionally biased region" description="Basic and acidic residues" evidence="4">
    <location>
        <begin position="926"/>
        <end position="955"/>
    </location>
</feature>
<sequence length="988" mass="111554">MLIWLGDVAVSTDHEAISRLKRGRVSSEVSKLIDGRDGERAELFVNVSHDSCEHSAREVFVLSHLARLGFSSDFHVGVCGFYGCVDCKETKGHPKQSKNSPFNLSTLFKSLPSPLEVLAAQRSVNYQNLALHEAAKLKNGMKGPFLLDLPESTLRQISRFLDPRSLRAFAGTCRYLESISETTIPYLKLKLYPHQVAAVEWMMQREENREMRNPLLHIFSGTAEGLKIDYALNMATKQGSLVPFEDLEDCRGGLFCDEPGLGKTITSLALVLRTSGLRSSPPQSSRILDDGTYMTMEDIDRVESQRFEAIGVHRSTPRSRRRASTDDELVTPKKRRVSRPDFYGGRGPSTLPSPTNTNLGNHGVYTSKATLVVVPSTLVDHWRNQMALLISGNTAKYPASLLAEMDLVVTTFNRLSIEYQKMRTGDSQLLRVHWLRIILDEGHKLGSIGPTDLKTVCNSLRADRRWVMTGTPTPSTPNSDVRHLFPLLTFIKDPVYGSSSKVWDAGIQRPYEAYIPNGADRLRELLRRVMIRNEKDKIAAIPDLVVRTKKLNLTAYAANQYNEVVEIVQRNLLLAENFNHDKTHSLIRPQNAKQCREALTNLRKSCCLAGHIDLRINEKELLHALSEIDVEVDGAVHAIEVDVNPDIPGVLYVAPSPTILGSGVRIADSVVTGQLGKIASRLIDGYNCCVCGYFSRCLILTPCAHLMCAECTEKNRTKCTQCGRLYDLDSMGYPEKLIEMQPSYNQSHWKRTYNITASAKISYLLERLREIFSVKVWRDGAYRRVFHKVIIFSHYLEHLEMIREQTAPLLEEFFSSTVPEMSDAEKRFLTPAPEALEYYAPTHKAKKDLAMQCFRRKVNRPLLLMDVASALGHDLSFVKYMFIMEPIWDRAMELQVISRAHRLGAKTTVEVEKLVVNETIESFMEDPEKVDSENSTASEKEPPMEKQKKKAEEKKRKNILMSLKLIKEGKPSGQRATVVEAPRRVQFA</sequence>
<dbReference type="InterPro" id="IPR049730">
    <property type="entry name" value="SNF2/RAD54-like_C"/>
</dbReference>
<dbReference type="GO" id="GO:0008094">
    <property type="term" value="F:ATP-dependent activity, acting on DNA"/>
    <property type="evidence" value="ECO:0007669"/>
    <property type="project" value="TreeGrafter"/>
</dbReference>
<dbReference type="Gene3D" id="3.40.50.300">
    <property type="entry name" value="P-loop containing nucleotide triphosphate hydrolases"/>
    <property type="match status" value="1"/>
</dbReference>
<dbReference type="Proteomes" id="UP001157974">
    <property type="component" value="Unassembled WGS sequence"/>
</dbReference>
<evidence type="ECO:0000256" key="1">
    <source>
        <dbReference type="ARBA" id="ARBA00022741"/>
    </source>
</evidence>
<evidence type="ECO:0000259" key="6">
    <source>
        <dbReference type="PROSITE" id="PS51192"/>
    </source>
</evidence>
<dbReference type="PROSITE" id="PS50181">
    <property type="entry name" value="FBOX"/>
    <property type="match status" value="1"/>
</dbReference>
<dbReference type="InterPro" id="IPR036047">
    <property type="entry name" value="F-box-like_dom_sf"/>
</dbReference>
<dbReference type="GO" id="GO:0005524">
    <property type="term" value="F:ATP binding"/>
    <property type="evidence" value="ECO:0007669"/>
    <property type="project" value="UniProtKB-KW"/>
</dbReference>
<evidence type="ECO:0000313" key="7">
    <source>
        <dbReference type="EMBL" id="KAJ8901611.1"/>
    </source>
</evidence>
<organism evidence="7 8">
    <name type="scientific">Rhodosorus marinus</name>
    <dbReference type="NCBI Taxonomy" id="101924"/>
    <lineage>
        <taxon>Eukaryota</taxon>
        <taxon>Rhodophyta</taxon>
        <taxon>Stylonematophyceae</taxon>
        <taxon>Stylonematales</taxon>
        <taxon>Stylonemataceae</taxon>
        <taxon>Rhodosorus</taxon>
    </lineage>
</organism>
<keyword evidence="3" id="KW-0067">ATP-binding</keyword>
<dbReference type="EMBL" id="JAMWBK010000010">
    <property type="protein sequence ID" value="KAJ8901611.1"/>
    <property type="molecule type" value="Genomic_DNA"/>
</dbReference>
<dbReference type="Pfam" id="PF00176">
    <property type="entry name" value="SNF2-rel_dom"/>
    <property type="match status" value="1"/>
</dbReference>
<dbReference type="SMART" id="SM00487">
    <property type="entry name" value="DEXDc"/>
    <property type="match status" value="1"/>
</dbReference>
<feature type="domain" description="F-box" evidence="5">
    <location>
        <begin position="143"/>
        <end position="189"/>
    </location>
</feature>
<keyword evidence="1" id="KW-0547">Nucleotide-binding</keyword>
<dbReference type="Gene3D" id="3.40.50.10810">
    <property type="entry name" value="Tandem AAA-ATPase domain"/>
    <property type="match status" value="2"/>
</dbReference>
<dbReference type="InterPro" id="IPR027417">
    <property type="entry name" value="P-loop_NTPase"/>
</dbReference>
<dbReference type="Pfam" id="PF00271">
    <property type="entry name" value="Helicase_C"/>
    <property type="match status" value="1"/>
</dbReference>
<dbReference type="SUPFAM" id="SSF81383">
    <property type="entry name" value="F-box domain"/>
    <property type="match status" value="1"/>
</dbReference>
<dbReference type="PROSITE" id="PS51192">
    <property type="entry name" value="HELICASE_ATP_BIND_1"/>
    <property type="match status" value="1"/>
</dbReference>
<dbReference type="GO" id="GO:0016787">
    <property type="term" value="F:hydrolase activity"/>
    <property type="evidence" value="ECO:0007669"/>
    <property type="project" value="UniProtKB-KW"/>
</dbReference>
<dbReference type="SUPFAM" id="SSF52540">
    <property type="entry name" value="P-loop containing nucleoside triphosphate hydrolases"/>
    <property type="match status" value="2"/>
</dbReference>
<dbReference type="GO" id="GO:0006281">
    <property type="term" value="P:DNA repair"/>
    <property type="evidence" value="ECO:0007669"/>
    <property type="project" value="TreeGrafter"/>
</dbReference>
<dbReference type="InterPro" id="IPR001810">
    <property type="entry name" value="F-box_dom"/>
</dbReference>
<dbReference type="InterPro" id="IPR014001">
    <property type="entry name" value="Helicase_ATP-bd"/>
</dbReference>
<dbReference type="CDD" id="cd18008">
    <property type="entry name" value="DEXDc_SHPRH-like"/>
    <property type="match status" value="1"/>
</dbReference>
<evidence type="ECO:0008006" key="9">
    <source>
        <dbReference type="Google" id="ProtNLM"/>
    </source>
</evidence>
<feature type="domain" description="Helicase ATP-binding" evidence="6">
    <location>
        <begin position="368"/>
        <end position="490"/>
    </location>
</feature>
<keyword evidence="8" id="KW-1185">Reference proteome</keyword>
<evidence type="ECO:0000256" key="3">
    <source>
        <dbReference type="ARBA" id="ARBA00022840"/>
    </source>
</evidence>
<dbReference type="InterPro" id="IPR050628">
    <property type="entry name" value="SNF2_RAD54_helicase_TF"/>
</dbReference>
<accession>A0AAV8UGJ2</accession>
<comment type="caution">
    <text evidence="7">The sequence shown here is derived from an EMBL/GenBank/DDBJ whole genome shotgun (WGS) entry which is preliminary data.</text>
</comment>
<dbReference type="CDD" id="cd09917">
    <property type="entry name" value="F-box_SF"/>
    <property type="match status" value="1"/>
</dbReference>
<evidence type="ECO:0000313" key="8">
    <source>
        <dbReference type="Proteomes" id="UP001157974"/>
    </source>
</evidence>
<dbReference type="PANTHER" id="PTHR45626:SF14">
    <property type="entry name" value="ATP-DEPENDENT DNA HELICASE (EUROFUNG)"/>
    <property type="match status" value="1"/>
</dbReference>
<dbReference type="GO" id="GO:0005634">
    <property type="term" value="C:nucleus"/>
    <property type="evidence" value="ECO:0007669"/>
    <property type="project" value="TreeGrafter"/>
</dbReference>
<protein>
    <recommendedName>
        <fullName evidence="9">F-box domain-containing protein</fullName>
    </recommendedName>
</protein>
<reference evidence="7 8" key="1">
    <citation type="journal article" date="2023" name="Nat. Commun.">
        <title>Origin of minicircular mitochondrial genomes in red algae.</title>
        <authorList>
            <person name="Lee Y."/>
            <person name="Cho C.H."/>
            <person name="Lee Y.M."/>
            <person name="Park S.I."/>
            <person name="Yang J.H."/>
            <person name="West J.A."/>
            <person name="Bhattacharya D."/>
            <person name="Yoon H.S."/>
        </authorList>
    </citation>
    <scope>NUCLEOTIDE SEQUENCE [LARGE SCALE GENOMIC DNA]</scope>
    <source>
        <strain evidence="7 8">CCMP1338</strain>
        <tissue evidence="7">Whole cell</tissue>
    </source>
</reference>
<dbReference type="PANTHER" id="PTHR45626">
    <property type="entry name" value="TRANSCRIPTION TERMINATION FACTOR 2-RELATED"/>
    <property type="match status" value="1"/>
</dbReference>
<keyword evidence="2" id="KW-0378">Hydrolase</keyword>
<name>A0AAV8UGJ2_9RHOD</name>
<dbReference type="InterPro" id="IPR038718">
    <property type="entry name" value="SNF2-like_sf"/>
</dbReference>
<feature type="region of interest" description="Disordered" evidence="4">
    <location>
        <begin position="925"/>
        <end position="988"/>
    </location>
</feature>
<dbReference type="InterPro" id="IPR000330">
    <property type="entry name" value="SNF2_N"/>
</dbReference>
<dbReference type="CDD" id="cd18793">
    <property type="entry name" value="SF2_C_SNF"/>
    <property type="match status" value="1"/>
</dbReference>
<dbReference type="InterPro" id="IPR001650">
    <property type="entry name" value="Helicase_C-like"/>
</dbReference>
<gene>
    <name evidence="7" type="ORF">NDN08_003819</name>
</gene>
<feature type="region of interest" description="Disordered" evidence="4">
    <location>
        <begin position="312"/>
        <end position="358"/>
    </location>
</feature>
<evidence type="ECO:0000259" key="5">
    <source>
        <dbReference type="PROSITE" id="PS50181"/>
    </source>
</evidence>